<proteinExistence type="predicted"/>
<reference evidence="1 2" key="1">
    <citation type="submission" date="2020-02" db="EMBL/GenBank/DDBJ databases">
        <title>Draft genome sequence of Haematococcus lacustris strain NIES-144.</title>
        <authorList>
            <person name="Morimoto D."/>
            <person name="Nakagawa S."/>
            <person name="Yoshida T."/>
            <person name="Sawayama S."/>
        </authorList>
    </citation>
    <scope>NUCLEOTIDE SEQUENCE [LARGE SCALE GENOMIC DNA]</scope>
    <source>
        <strain evidence="1 2">NIES-144</strain>
    </source>
</reference>
<sequence length="60" mass="6753">MLADAIHEFWSVRSAKGLDAVFRALSLLLPGELHSFSAAKYCRKHHIEAHDDRAYTQASL</sequence>
<gene>
    <name evidence="1" type="ORF">HaLaN_06827</name>
</gene>
<dbReference type="Proteomes" id="UP000485058">
    <property type="component" value="Unassembled WGS sequence"/>
</dbReference>
<accession>A0A699YWX3</accession>
<protein>
    <submittedName>
        <fullName evidence="1">2OG-FeII_Oxy_4 domain-containing protein</fullName>
    </submittedName>
</protein>
<evidence type="ECO:0000313" key="2">
    <source>
        <dbReference type="Proteomes" id="UP000485058"/>
    </source>
</evidence>
<organism evidence="1 2">
    <name type="scientific">Haematococcus lacustris</name>
    <name type="common">Green alga</name>
    <name type="synonym">Haematococcus pluvialis</name>
    <dbReference type="NCBI Taxonomy" id="44745"/>
    <lineage>
        <taxon>Eukaryota</taxon>
        <taxon>Viridiplantae</taxon>
        <taxon>Chlorophyta</taxon>
        <taxon>core chlorophytes</taxon>
        <taxon>Chlorophyceae</taxon>
        <taxon>CS clade</taxon>
        <taxon>Chlamydomonadales</taxon>
        <taxon>Haematococcaceae</taxon>
        <taxon>Haematococcus</taxon>
    </lineage>
</organism>
<evidence type="ECO:0000313" key="1">
    <source>
        <dbReference type="EMBL" id="GFH11344.1"/>
    </source>
</evidence>
<comment type="caution">
    <text evidence="1">The sequence shown here is derived from an EMBL/GenBank/DDBJ whole genome shotgun (WGS) entry which is preliminary data.</text>
</comment>
<name>A0A699YWX3_HAELA</name>
<keyword evidence="2" id="KW-1185">Reference proteome</keyword>
<dbReference type="AlphaFoldDB" id="A0A699YWX3"/>
<dbReference type="EMBL" id="BLLF01000394">
    <property type="protein sequence ID" value="GFH11344.1"/>
    <property type="molecule type" value="Genomic_DNA"/>
</dbReference>